<evidence type="ECO:0000259" key="4">
    <source>
        <dbReference type="Pfam" id="PF25469"/>
    </source>
</evidence>
<dbReference type="Gene3D" id="3.40.50.300">
    <property type="entry name" value="P-loop containing nucleotide triphosphate hydrolases"/>
    <property type="match status" value="1"/>
</dbReference>
<organism evidence="5 6">
    <name type="scientific">Scyliorhinus torazame</name>
    <name type="common">Cloudy catshark</name>
    <name type="synonym">Catulus torazame</name>
    <dbReference type="NCBI Taxonomy" id="75743"/>
    <lineage>
        <taxon>Eukaryota</taxon>
        <taxon>Metazoa</taxon>
        <taxon>Chordata</taxon>
        <taxon>Craniata</taxon>
        <taxon>Vertebrata</taxon>
        <taxon>Chondrichthyes</taxon>
        <taxon>Elasmobranchii</taxon>
        <taxon>Galeomorphii</taxon>
        <taxon>Galeoidea</taxon>
        <taxon>Carcharhiniformes</taxon>
        <taxon>Scyliorhinidae</taxon>
        <taxon>Scyliorhinus</taxon>
    </lineage>
</organism>
<evidence type="ECO:0000259" key="3">
    <source>
        <dbReference type="Pfam" id="PF24883"/>
    </source>
</evidence>
<dbReference type="InterPro" id="IPR001680">
    <property type="entry name" value="WD40_rpt"/>
</dbReference>
<dbReference type="EMBL" id="BFAA01009148">
    <property type="protein sequence ID" value="GCB78340.1"/>
    <property type="molecule type" value="Genomic_DNA"/>
</dbReference>
<dbReference type="SUPFAM" id="SSF101908">
    <property type="entry name" value="Putative isomerase YbhE"/>
    <property type="match status" value="1"/>
</dbReference>
<keyword evidence="6" id="KW-1185">Reference proteome</keyword>
<reference evidence="5 6" key="1">
    <citation type="journal article" date="2018" name="Nat. Ecol. Evol.">
        <title>Shark genomes provide insights into elasmobranch evolution and the origin of vertebrates.</title>
        <authorList>
            <person name="Hara Y"/>
            <person name="Yamaguchi K"/>
            <person name="Onimaru K"/>
            <person name="Kadota M"/>
            <person name="Koyanagi M"/>
            <person name="Keeley SD"/>
            <person name="Tatsumi K"/>
            <person name="Tanaka K"/>
            <person name="Motone F"/>
            <person name="Kageyama Y"/>
            <person name="Nozu R"/>
            <person name="Adachi N"/>
            <person name="Nishimura O"/>
            <person name="Nakagawa R"/>
            <person name="Tanegashima C"/>
            <person name="Kiyatake I"/>
            <person name="Matsumoto R"/>
            <person name="Murakumo K"/>
            <person name="Nishida K"/>
            <person name="Terakita A"/>
            <person name="Kuratani S"/>
            <person name="Sato K"/>
            <person name="Hyodo S Kuraku.S."/>
        </authorList>
    </citation>
    <scope>NUCLEOTIDE SEQUENCE [LARGE SCALE GENOMIC DNA]</scope>
</reference>
<dbReference type="SUPFAM" id="SSF52540">
    <property type="entry name" value="P-loop containing nucleoside triphosphate hydrolases"/>
    <property type="match status" value="1"/>
</dbReference>
<dbReference type="SUPFAM" id="SSF50998">
    <property type="entry name" value="Quinoprotein alcohol dehydrogenase-like"/>
    <property type="match status" value="1"/>
</dbReference>
<name>A0A401PZ39_SCYTO</name>
<protein>
    <submittedName>
        <fullName evidence="5">Uncharacterized protein</fullName>
    </submittedName>
</protein>
<dbReference type="OMA" id="LQKCICY"/>
<evidence type="ECO:0000256" key="2">
    <source>
        <dbReference type="ARBA" id="ARBA00022737"/>
    </source>
</evidence>
<dbReference type="InterPro" id="IPR027417">
    <property type="entry name" value="P-loop_NTPase"/>
</dbReference>
<dbReference type="Gene3D" id="2.130.10.10">
    <property type="entry name" value="YVTN repeat-like/Quinoprotein amine dehydrogenase"/>
    <property type="match status" value="2"/>
</dbReference>
<dbReference type="InterPro" id="IPR057588">
    <property type="entry name" value="NWD1/2-like_WH"/>
</dbReference>
<dbReference type="InterPro" id="IPR011047">
    <property type="entry name" value="Quinoprotein_ADH-like_sf"/>
</dbReference>
<evidence type="ECO:0000256" key="1">
    <source>
        <dbReference type="ARBA" id="ARBA00022574"/>
    </source>
</evidence>
<dbReference type="PANTHER" id="PTHR19871">
    <property type="entry name" value="BETA TRANSDUCIN-RELATED PROTEIN"/>
    <property type="match status" value="1"/>
</dbReference>
<dbReference type="SMART" id="SM00320">
    <property type="entry name" value="WD40"/>
    <property type="match status" value="6"/>
</dbReference>
<comment type="caution">
    <text evidence="5">The sequence shown here is derived from an EMBL/GenBank/DDBJ whole genome shotgun (WGS) entry which is preliminary data.</text>
</comment>
<accession>A0A401PZ39</accession>
<proteinExistence type="predicted"/>
<keyword evidence="2" id="KW-0677">Repeat</keyword>
<feature type="domain" description="Nephrocystin 3-like N-terminal" evidence="3">
    <location>
        <begin position="161"/>
        <end position="280"/>
    </location>
</feature>
<evidence type="ECO:0000313" key="6">
    <source>
        <dbReference type="Proteomes" id="UP000288216"/>
    </source>
</evidence>
<dbReference type="Pfam" id="PF25469">
    <property type="entry name" value="WHD_NWD1"/>
    <property type="match status" value="1"/>
</dbReference>
<dbReference type="Pfam" id="PF24883">
    <property type="entry name" value="NPHP3_N"/>
    <property type="match status" value="1"/>
</dbReference>
<keyword evidence="1" id="KW-0853">WD repeat</keyword>
<sequence length="1431" mass="161575">MALEDELLHAVVNQPSSVLQKCICYICKVPHLSRHLKKVLQNQKEQTDTDGQLPQNALEYAKLLRLRDEILPSLVSSSHLHVYTSTLLGNHKLNCMEQMRQEYTEGLCQQFYTDVIRLIDSNNAEGPTDEFGGGMEEIMKHTSLCNLYASLSDFEWKEMDQVKEYILGKQSNSPFIIVGGPCSGKTLLMATCAKQITSWLNNCSPVTVSRFLSSTNNSTSFRNVLTGICQQIAISYHKPIQTYSNNITEIMNLFISLLEESSEQRPLTIMIDAVDQISGTHGAWALWWLPKSLPSFTKLIISTTLKKYGNAQKCTSSNPDVADCLELKPRERKECNKILTQRLLTSNRRITSGQQVHVSAALGQCSLPLFVNLLYNKLLCWRSHENIGEQTLGRSVHGSIKQLLERLERRHGERLVSRALGYVTLATSGLGEVELLDILSLDDNVIEHFWPQSGLPELVKVPYYSLARLQQDLTGFLVGRLHNGIKLLFWANRHFPVVVNRRYLSNTETVQQMHNIMVEYFRGRWSNGRGKPLLITLRRQKPREDQPMHCQISNHNPAMKIYVDRQQPSQPWLFHLHSPNPCLVFPNHRKVNELAYHFKKTGRLGELYLDVLSSFESHQAMIKAGHLVHLIAELEENIYTINRREIRFLAAVLKSAQCLLQKSPDHLPTVVQMNLLPFVECFPQLFKFLKQAYQEGLRCNVVAVMHSPVITVPEVYAALSTSEVSVATDIIEIQSQSLVLVALESGSVYAWNLEIQAPWEQINTNGVKILGARMSEGDRFLVLATAQSTVLVYDFAQLSLLHEVDVRRSFDGNTSEIHQPIRGFVVCRADAVVWFENSTEMRLFGLSSCHTVKQLNCQHEVQCVSFSTDGTYALCGQLKSTVTIFNTHTALQIAVVTFEFPEESVHSIFLSESNEVMYAVDKIGNICVWGTEDMNEPHLLEEIVCEENENEVLSVELSLCSLLLCRASCIELWNTLSWSMSDKFKPPKSECFIQAILSQDRDSIIAVISGSQSLFVWKRETGHCVQILENSLGSPLKLAKCEKQKALVLFTSKGFLKSWDLNCIDRASAVARTERTIQILLSSPGKHFYTSDGTCVVFKWSLIFHQIEATFTHADLVKHCALTRTGASLVTADVSDNLYVWDTEAGQNLHRIRCSNVTQLLITPNDYFVVSLCEDLLSKVWKLSTGHIVCNMHIHLKKAMITPESTFVLGLHQHHLLAVSLWSGDIIKRFECIDKADIVAFQTLRDYPDYVMLVSSSGSIYTWNVAEESLCRQIQLPVKFSRQLDVFQVSDNGRTAIISVTSESINVLDILHGKLSVVSIEGVIFNQQLTRGGQYIVYICYRHHCNCETHSSAELNIVRTTDGKNIGRCYLCKIPSCITVSENNFNIFVGFEDGTVGMYTIIDQPDIQNKVKNLLSKVATGENAPREKLVV</sequence>
<dbReference type="STRING" id="75743.A0A401PZ39"/>
<dbReference type="OrthoDB" id="2325716at2759"/>
<dbReference type="PANTHER" id="PTHR19871:SF29">
    <property type="entry name" value="NACHT AND WD REPEAT DOMAIN-CONTAINING PROTEIN 2-LIKE"/>
    <property type="match status" value="1"/>
</dbReference>
<feature type="domain" description="NWD1/2-like winged helix-turn-helix" evidence="4">
    <location>
        <begin position="393"/>
        <end position="510"/>
    </location>
</feature>
<dbReference type="Proteomes" id="UP000288216">
    <property type="component" value="Unassembled WGS sequence"/>
</dbReference>
<evidence type="ECO:0000313" key="5">
    <source>
        <dbReference type="EMBL" id="GCB78340.1"/>
    </source>
</evidence>
<dbReference type="InterPro" id="IPR052752">
    <property type="entry name" value="NACHT-WD_repeat"/>
</dbReference>
<dbReference type="InterPro" id="IPR015943">
    <property type="entry name" value="WD40/YVTN_repeat-like_dom_sf"/>
</dbReference>
<dbReference type="InterPro" id="IPR056884">
    <property type="entry name" value="NPHP3-like_N"/>
</dbReference>
<gene>
    <name evidence="5" type="ORF">scyTo_0015813</name>
</gene>